<dbReference type="NCBIfam" id="NF010428">
    <property type="entry name" value="PRK13854.1"/>
    <property type="match status" value="1"/>
</dbReference>
<name>A0A081CZX1_9HYPH</name>
<dbReference type="OrthoDB" id="9799932at2"/>
<accession>A0A081CZX1</accession>
<keyword evidence="2 5" id="KW-0812">Transmembrane</keyword>
<reference evidence="6 7" key="1">
    <citation type="submission" date="2014-08" db="EMBL/GenBank/DDBJ databases">
        <title>Whole genome shotgun sequence of Rhizobium rubi NBRC 13261.</title>
        <authorList>
            <person name="Katano-Makiyama Y."/>
            <person name="Hosoyama A."/>
            <person name="Hashimoto M."/>
            <person name="Hosoyama Y."/>
            <person name="Noguchi M."/>
            <person name="Tsuchikane K."/>
            <person name="Uohara A."/>
            <person name="Ohji S."/>
            <person name="Ichikawa N."/>
            <person name="Kimura A."/>
            <person name="Yamazoe A."/>
            <person name="Fujita N."/>
        </authorList>
    </citation>
    <scope>NUCLEOTIDE SEQUENCE [LARGE SCALE GENOMIC DNA]</scope>
    <source>
        <strain evidence="6 7">NBRC 13261</strain>
    </source>
</reference>
<proteinExistence type="predicted"/>
<keyword evidence="4 5" id="KW-0472">Membrane</keyword>
<keyword evidence="3 5" id="KW-1133">Transmembrane helix</keyword>
<evidence type="ECO:0000313" key="6">
    <source>
        <dbReference type="EMBL" id="GAK72217.1"/>
    </source>
</evidence>
<evidence type="ECO:0000313" key="7">
    <source>
        <dbReference type="Proteomes" id="UP000028701"/>
    </source>
</evidence>
<evidence type="ECO:0000256" key="2">
    <source>
        <dbReference type="ARBA" id="ARBA00022692"/>
    </source>
</evidence>
<dbReference type="RefSeq" id="WP_010891501.1">
    <property type="nucleotide sequence ID" value="NZ_BBJU01000024.1"/>
</dbReference>
<dbReference type="eggNOG" id="COG3702">
    <property type="taxonomic scope" value="Bacteria"/>
</dbReference>
<evidence type="ECO:0000256" key="3">
    <source>
        <dbReference type="ARBA" id="ARBA00022989"/>
    </source>
</evidence>
<dbReference type="GO" id="GO:0016020">
    <property type="term" value="C:membrane"/>
    <property type="evidence" value="ECO:0007669"/>
    <property type="project" value="UniProtKB-SubCell"/>
</dbReference>
<dbReference type="GeneID" id="86882424"/>
<evidence type="ECO:0000256" key="1">
    <source>
        <dbReference type="ARBA" id="ARBA00004370"/>
    </source>
</evidence>
<evidence type="ECO:0000256" key="4">
    <source>
        <dbReference type="ARBA" id="ARBA00023136"/>
    </source>
</evidence>
<feature type="transmembrane region" description="Helical" evidence="5">
    <location>
        <begin position="20"/>
        <end position="42"/>
    </location>
</feature>
<dbReference type="Proteomes" id="UP000028701">
    <property type="component" value="Unassembled WGS sequence"/>
</dbReference>
<sequence length="108" mass="11596">MNDRLEEATLYLAATRPALFLGVPLTLAGLLVMFAGFVIVIVQNPLYEVVLVPLWFGARLVVERDYNAASVVLLFLQTAGRSVDGLIWGGASVSPNPIKVPARGRGMA</sequence>
<dbReference type="AlphaFoldDB" id="A0A081CZX1"/>
<comment type="subcellular location">
    <subcellularLocation>
        <location evidence="1">Membrane</location>
    </subcellularLocation>
</comment>
<organism evidence="6 7">
    <name type="scientific">Agrobacterium rubi TR3 = NBRC 13261</name>
    <dbReference type="NCBI Taxonomy" id="1368415"/>
    <lineage>
        <taxon>Bacteria</taxon>
        <taxon>Pseudomonadati</taxon>
        <taxon>Pseudomonadota</taxon>
        <taxon>Alphaproteobacteria</taxon>
        <taxon>Hyphomicrobiales</taxon>
        <taxon>Rhizobiaceae</taxon>
        <taxon>Rhizobium/Agrobacterium group</taxon>
        <taxon>Agrobacterium</taxon>
    </lineage>
</organism>
<comment type="caution">
    <text evidence="6">The sequence shown here is derived from an EMBL/GenBank/DDBJ whole genome shotgun (WGS) entry which is preliminary data.</text>
</comment>
<dbReference type="Pfam" id="PF05101">
    <property type="entry name" value="VirB3"/>
    <property type="match status" value="1"/>
</dbReference>
<evidence type="ECO:0000256" key="5">
    <source>
        <dbReference type="SAM" id="Phobius"/>
    </source>
</evidence>
<gene>
    <name evidence="6" type="primary">virB3</name>
    <name evidence="6" type="ORF">RRU01S_24_00910</name>
</gene>
<dbReference type="SMR" id="A0A081CZX1"/>
<dbReference type="EMBL" id="BBJU01000024">
    <property type="protein sequence ID" value="GAK72217.1"/>
    <property type="molecule type" value="Genomic_DNA"/>
</dbReference>
<protein>
    <submittedName>
        <fullName evidence="6">Type IV secretory pathway VirB3 component</fullName>
    </submittedName>
</protein>
<dbReference type="InterPro" id="IPR007792">
    <property type="entry name" value="T4SS_VirB3/TrbD/AvhB"/>
</dbReference>